<evidence type="ECO:0000313" key="1">
    <source>
        <dbReference type="EMBL" id="QYD67062.1"/>
    </source>
</evidence>
<keyword evidence="2" id="KW-1185">Reference proteome</keyword>
<accession>A0ABX8UI94</accession>
<proteinExistence type="predicted"/>
<organism evidence="1 2">
    <name type="scientific">Paraburkholderia edwinii</name>
    <dbReference type="NCBI Taxonomy" id="2861782"/>
    <lineage>
        <taxon>Bacteria</taxon>
        <taxon>Pseudomonadati</taxon>
        <taxon>Pseudomonadota</taxon>
        <taxon>Betaproteobacteria</taxon>
        <taxon>Burkholderiales</taxon>
        <taxon>Burkholderiaceae</taxon>
        <taxon>Paraburkholderia</taxon>
    </lineage>
</organism>
<dbReference type="EMBL" id="CP080095">
    <property type="protein sequence ID" value="QYD67062.1"/>
    <property type="molecule type" value="Genomic_DNA"/>
</dbReference>
<protein>
    <submittedName>
        <fullName evidence="1">Uncharacterized protein</fullName>
    </submittedName>
</protein>
<evidence type="ECO:0000313" key="2">
    <source>
        <dbReference type="Proteomes" id="UP000826462"/>
    </source>
</evidence>
<dbReference type="Proteomes" id="UP000826462">
    <property type="component" value="Chromosome 1"/>
</dbReference>
<name>A0ABX8UI94_9BURK</name>
<dbReference type="RefSeq" id="WP_219796056.1">
    <property type="nucleotide sequence ID" value="NZ_CP080095.1"/>
</dbReference>
<gene>
    <name evidence="1" type="ORF">KZJ38_11635</name>
</gene>
<sequence>MREAQMFTRLHIRLSPTATLAALQDTFRQHPEMESVAQTVRRGNMIVLYVVSDDARPVNLFCRQLVEAEVAGAVTVERLDV</sequence>
<reference evidence="1 2" key="1">
    <citation type="submission" date="2021-07" db="EMBL/GenBank/DDBJ databases">
        <title>Paraburkholderia edwinii protects Aspergillus sp. from phenazines by acting as a toxin sponge.</title>
        <authorList>
            <person name="Dahlstrom K.M."/>
            <person name="Newman D.K."/>
        </authorList>
    </citation>
    <scope>NUCLEOTIDE SEQUENCE [LARGE SCALE GENOMIC DNA]</scope>
    <source>
        <strain evidence="1 2">Pe01</strain>
    </source>
</reference>